<dbReference type="GO" id="GO:0016887">
    <property type="term" value="F:ATP hydrolysis activity"/>
    <property type="evidence" value="ECO:0007669"/>
    <property type="project" value="InterPro"/>
</dbReference>
<dbReference type="GO" id="GO:0005524">
    <property type="term" value="F:ATP binding"/>
    <property type="evidence" value="ECO:0007669"/>
    <property type="project" value="UniProtKB-KW"/>
</dbReference>
<evidence type="ECO:0000313" key="7">
    <source>
        <dbReference type="Proteomes" id="UP000038040"/>
    </source>
</evidence>
<dbReference type="InterPro" id="IPR017871">
    <property type="entry name" value="ABC_transporter-like_CS"/>
</dbReference>
<feature type="domain" description="ABC transporter" evidence="5">
    <location>
        <begin position="396"/>
        <end position="610"/>
    </location>
</feature>
<dbReference type="PROSITE" id="PS00211">
    <property type="entry name" value="ABC_TRANSPORTER_1"/>
    <property type="match status" value="2"/>
</dbReference>
<dbReference type="PANTHER" id="PTHR19211:SF14">
    <property type="entry name" value="ATP-BINDING CASSETTE SUB-FAMILY F MEMBER 1"/>
    <property type="match status" value="1"/>
</dbReference>
<dbReference type="FunFam" id="3.40.50.300:FF:002050">
    <property type="entry name" value="ABC transporter, class F"/>
    <property type="match status" value="1"/>
</dbReference>
<accession>A0A0N4UDH3</accession>
<dbReference type="OrthoDB" id="2110130at2759"/>
<dbReference type="PANTHER" id="PTHR19211">
    <property type="entry name" value="ATP-BINDING TRANSPORT PROTEIN-RELATED"/>
    <property type="match status" value="1"/>
</dbReference>
<evidence type="ECO:0000256" key="1">
    <source>
        <dbReference type="ARBA" id="ARBA00011054"/>
    </source>
</evidence>
<dbReference type="Gene3D" id="3.40.50.300">
    <property type="entry name" value="P-loop containing nucleotide triphosphate hydrolases"/>
    <property type="match status" value="2"/>
</dbReference>
<dbReference type="CDD" id="cd03221">
    <property type="entry name" value="ABCF_EF-3"/>
    <property type="match status" value="2"/>
</dbReference>
<feature type="domain" description="ABC transporter" evidence="5">
    <location>
        <begin position="80"/>
        <end position="324"/>
    </location>
</feature>
<keyword evidence="3" id="KW-0547">Nucleotide-binding</keyword>
<dbReference type="STRING" id="318479.A0A0N4UDH3"/>
<reference evidence="6 8" key="2">
    <citation type="submission" date="2018-11" db="EMBL/GenBank/DDBJ databases">
        <authorList>
            <consortium name="Pathogen Informatics"/>
        </authorList>
    </citation>
    <scope>NUCLEOTIDE SEQUENCE [LARGE SCALE GENOMIC DNA]</scope>
</reference>
<evidence type="ECO:0000256" key="2">
    <source>
        <dbReference type="ARBA" id="ARBA00022737"/>
    </source>
</evidence>
<dbReference type="InterPro" id="IPR050611">
    <property type="entry name" value="ABCF"/>
</dbReference>
<evidence type="ECO:0000256" key="4">
    <source>
        <dbReference type="ARBA" id="ARBA00022840"/>
    </source>
</evidence>
<dbReference type="Proteomes" id="UP000038040">
    <property type="component" value="Unplaced"/>
</dbReference>
<dbReference type="InterPro" id="IPR027417">
    <property type="entry name" value="P-loop_NTPase"/>
</dbReference>
<keyword evidence="4" id="KW-0067">ATP-binding</keyword>
<dbReference type="Proteomes" id="UP000274756">
    <property type="component" value="Unassembled WGS sequence"/>
</dbReference>
<dbReference type="PROSITE" id="PS50893">
    <property type="entry name" value="ABC_TRANSPORTER_2"/>
    <property type="match status" value="2"/>
</dbReference>
<evidence type="ECO:0000313" key="8">
    <source>
        <dbReference type="Proteomes" id="UP000274756"/>
    </source>
</evidence>
<evidence type="ECO:0000259" key="5">
    <source>
        <dbReference type="PROSITE" id="PS50893"/>
    </source>
</evidence>
<dbReference type="WBParaSite" id="DME_0000538601-mRNA-1">
    <property type="protein sequence ID" value="DME_0000538601-mRNA-1"/>
    <property type="gene ID" value="DME_0000538601"/>
</dbReference>
<dbReference type="SUPFAM" id="SSF52540">
    <property type="entry name" value="P-loop containing nucleoside triphosphate hydrolases"/>
    <property type="match status" value="2"/>
</dbReference>
<dbReference type="Pfam" id="PF12848">
    <property type="entry name" value="ABC_tran_Xtn"/>
    <property type="match status" value="1"/>
</dbReference>
<dbReference type="InterPro" id="IPR003593">
    <property type="entry name" value="AAA+_ATPase"/>
</dbReference>
<protein>
    <submittedName>
        <fullName evidence="9">ATP-binding cassette sub-family F member 1</fullName>
    </submittedName>
</protein>
<keyword evidence="2" id="KW-0677">Repeat</keyword>
<keyword evidence="8" id="KW-1185">Reference proteome</keyword>
<organism evidence="7 9">
    <name type="scientific">Dracunculus medinensis</name>
    <name type="common">Guinea worm</name>
    <dbReference type="NCBI Taxonomy" id="318479"/>
    <lineage>
        <taxon>Eukaryota</taxon>
        <taxon>Metazoa</taxon>
        <taxon>Ecdysozoa</taxon>
        <taxon>Nematoda</taxon>
        <taxon>Chromadorea</taxon>
        <taxon>Rhabditida</taxon>
        <taxon>Spirurina</taxon>
        <taxon>Dracunculoidea</taxon>
        <taxon>Dracunculidae</taxon>
        <taxon>Dracunculus</taxon>
    </lineage>
</organism>
<evidence type="ECO:0000313" key="6">
    <source>
        <dbReference type="EMBL" id="VDN59212.1"/>
    </source>
</evidence>
<name>A0A0N4UDH3_DRAME</name>
<dbReference type="EMBL" id="UYYG01001178">
    <property type="protein sequence ID" value="VDN59212.1"/>
    <property type="molecule type" value="Genomic_DNA"/>
</dbReference>
<dbReference type="FunFam" id="3.40.50.300:FF:000011">
    <property type="entry name" value="Putative ABC transporter ATP-binding component"/>
    <property type="match status" value="1"/>
</dbReference>
<evidence type="ECO:0000256" key="3">
    <source>
        <dbReference type="ARBA" id="ARBA00022741"/>
    </source>
</evidence>
<proteinExistence type="inferred from homology"/>
<sequence>MFLGNDKKLSRKELKKQQKKAEFEREISAMGGKALLKSGNTEEKKVGGIGAGAELGDQFSLSQQSKSGASLSLLENAIDIKVENFDIVAQGRVLFNKADLTIAFGRRYGLVGPNGMGKTTLLKHIAARKFDIPLTIDLLYCEQEIEVDNTSAVEAVIKSDKYRLSLLNEEAELTSKLEDGDITVSGRLKEVSDELQNINASAAESKARRILAGLGFNKAMQERPVEAFSGGWRVRISLARALFLEPTLLMLDEPTNHLDLNAVIWLDNYLQGWKKTLLIVSHDQGFLDNVCTDIIDLHDQKLYYYKGNYTSFKKMKDQKLREHLKAYESQQRHLTSLKKKGKSSKQAEDEIKIFMQAKQNKANKENVGSQELLQKVKEYNVRFSFPDPPKLAPPVLGLHNVSFAYKDQIIFKNVDFGVDMESRIAVVGPNGVGKSTLLKLLYGKLEPHQGEVRRHRQLRIGWFDQHANEALNGEQSPIEYLVTRFKVDPQLARKHLGTAGLSGQCHTVKIKDLSGGQKSRVALAELALGAPDILILDEPTNNLDIESIHALADAITSFGGGVLMVTHDERLIRETNCQLWIVEDYGIAEIDGDFDDYRKEILEQLGETFALPST</sequence>
<reference evidence="9" key="1">
    <citation type="submission" date="2017-02" db="UniProtKB">
        <authorList>
            <consortium name="WormBaseParasite"/>
        </authorList>
    </citation>
    <scope>IDENTIFICATION</scope>
</reference>
<dbReference type="Pfam" id="PF00005">
    <property type="entry name" value="ABC_tran"/>
    <property type="match status" value="2"/>
</dbReference>
<dbReference type="AlphaFoldDB" id="A0A0N4UDH3"/>
<evidence type="ECO:0000313" key="9">
    <source>
        <dbReference type="WBParaSite" id="DME_0000538601-mRNA-1"/>
    </source>
</evidence>
<gene>
    <name evidence="6" type="ORF">DME_LOCUS9185</name>
</gene>
<dbReference type="InterPro" id="IPR003439">
    <property type="entry name" value="ABC_transporter-like_ATP-bd"/>
</dbReference>
<dbReference type="SMART" id="SM00382">
    <property type="entry name" value="AAA"/>
    <property type="match status" value="2"/>
</dbReference>
<comment type="similarity">
    <text evidence="1">Belongs to the ABC transporter superfamily. ABCF family. EF3 subfamily.</text>
</comment>
<dbReference type="InterPro" id="IPR032781">
    <property type="entry name" value="ABC_tran_Xtn"/>
</dbReference>